<comment type="subcellular location">
    <subcellularLocation>
        <location evidence="1">Secreted</location>
    </subcellularLocation>
</comment>
<dbReference type="InterPro" id="IPR011330">
    <property type="entry name" value="Glyco_hydro/deAcase_b/a-brl"/>
</dbReference>
<dbReference type="OrthoDB" id="9778320at2"/>
<keyword evidence="2" id="KW-0732">Signal</keyword>
<comment type="caution">
    <text evidence="4">The sequence shown here is derived from an EMBL/GenBank/DDBJ whole genome shotgun (WGS) entry which is preliminary data.</text>
</comment>
<dbReference type="PROSITE" id="PS51677">
    <property type="entry name" value="NODB"/>
    <property type="match status" value="1"/>
</dbReference>
<dbReference type="InterPro" id="IPR051398">
    <property type="entry name" value="Polysacch_Deacetylase"/>
</dbReference>
<dbReference type="PANTHER" id="PTHR34216:SF3">
    <property type="entry name" value="POLY-BETA-1,6-N-ACETYL-D-GLUCOSAMINE N-DEACETYLASE"/>
    <property type="match status" value="1"/>
</dbReference>
<organism evidence="4 5">
    <name type="scientific">Selenomonas ruminis</name>
    <dbReference type="NCBI Taxonomy" id="2593411"/>
    <lineage>
        <taxon>Bacteria</taxon>
        <taxon>Bacillati</taxon>
        <taxon>Bacillota</taxon>
        <taxon>Negativicutes</taxon>
        <taxon>Selenomonadales</taxon>
        <taxon>Selenomonadaceae</taxon>
        <taxon>Selenomonas</taxon>
    </lineage>
</organism>
<dbReference type="Pfam" id="PF01522">
    <property type="entry name" value="Polysacc_deac_1"/>
    <property type="match status" value="1"/>
</dbReference>
<evidence type="ECO:0000313" key="5">
    <source>
        <dbReference type="Proteomes" id="UP000323646"/>
    </source>
</evidence>
<dbReference type="EMBL" id="VTOY01000003">
    <property type="protein sequence ID" value="TYZ23540.1"/>
    <property type="molecule type" value="Genomic_DNA"/>
</dbReference>
<evidence type="ECO:0000259" key="3">
    <source>
        <dbReference type="PROSITE" id="PS51677"/>
    </source>
</evidence>
<gene>
    <name evidence="4" type="ORF">FZ040_06615</name>
</gene>
<dbReference type="GO" id="GO:0016810">
    <property type="term" value="F:hydrolase activity, acting on carbon-nitrogen (but not peptide) bonds"/>
    <property type="evidence" value="ECO:0007669"/>
    <property type="project" value="InterPro"/>
</dbReference>
<evidence type="ECO:0000256" key="1">
    <source>
        <dbReference type="ARBA" id="ARBA00004613"/>
    </source>
</evidence>
<accession>A0A5D6W6T2</accession>
<dbReference type="Proteomes" id="UP000323646">
    <property type="component" value="Unassembled WGS sequence"/>
</dbReference>
<dbReference type="InterPro" id="IPR002509">
    <property type="entry name" value="NODB_dom"/>
</dbReference>
<dbReference type="SUPFAM" id="SSF88713">
    <property type="entry name" value="Glycoside hydrolase/deacetylase"/>
    <property type="match status" value="1"/>
</dbReference>
<reference evidence="4 5" key="1">
    <citation type="submission" date="2019-08" db="EMBL/GenBank/DDBJ databases">
        <title>Selenomonas sp. mPRGC5 and Selenomonas sp. mPRGC8 isolated from ruminal fluid of dairy goat (Capra hircus).</title>
        <authorList>
            <person name="Poothong S."/>
            <person name="Nuengjamnong C."/>
            <person name="Tanasupawat S."/>
        </authorList>
    </citation>
    <scope>NUCLEOTIDE SEQUENCE [LARGE SCALE GENOMIC DNA]</scope>
    <source>
        <strain evidence="5">mPRGC5</strain>
    </source>
</reference>
<sequence>MSLEHRRKNTAKWWLRAAVILLLLLVPVLISGQKPMTATMVADSETGTKVMVLNYHKIDNTFISLAVRPDDFDEQMRYLRDNGYHTISPDELYDSIAGNGELPENPVLITFDDGYEDNYTNAYPILKKYGFKATVFVITSFLGKDKNYMTWDQAREMDAHGISIESHTVDHKSMTDLTDEQLRMELVDSKKKAEKELGHSVDYMAYPTGTYNLHIAEMVKEAGYKAAFTIKYGNVDKASNIYALERVPIFHTEDTRKDFLERIRYTPIFERFGWTKN</sequence>
<dbReference type="PANTHER" id="PTHR34216">
    <property type="match status" value="1"/>
</dbReference>
<protein>
    <submittedName>
        <fullName evidence="4">Polysaccharide deacetylase family protein</fullName>
    </submittedName>
</protein>
<keyword evidence="5" id="KW-1185">Reference proteome</keyword>
<dbReference type="GO" id="GO:0005576">
    <property type="term" value="C:extracellular region"/>
    <property type="evidence" value="ECO:0007669"/>
    <property type="project" value="UniProtKB-SubCell"/>
</dbReference>
<dbReference type="GO" id="GO:0005975">
    <property type="term" value="P:carbohydrate metabolic process"/>
    <property type="evidence" value="ECO:0007669"/>
    <property type="project" value="InterPro"/>
</dbReference>
<evidence type="ECO:0000256" key="2">
    <source>
        <dbReference type="ARBA" id="ARBA00022729"/>
    </source>
</evidence>
<proteinExistence type="predicted"/>
<dbReference type="Gene3D" id="3.20.20.370">
    <property type="entry name" value="Glycoside hydrolase/deacetylase"/>
    <property type="match status" value="1"/>
</dbReference>
<dbReference type="CDD" id="cd10918">
    <property type="entry name" value="CE4_NodB_like_5s_6s"/>
    <property type="match status" value="1"/>
</dbReference>
<feature type="domain" description="NodB homology" evidence="3">
    <location>
        <begin position="105"/>
        <end position="277"/>
    </location>
</feature>
<dbReference type="AlphaFoldDB" id="A0A5D6W6T2"/>
<dbReference type="RefSeq" id="WP_149171267.1">
    <property type="nucleotide sequence ID" value="NZ_VTOY01000003.1"/>
</dbReference>
<name>A0A5D6W6T2_9FIRM</name>
<evidence type="ECO:0000313" key="4">
    <source>
        <dbReference type="EMBL" id="TYZ23540.1"/>
    </source>
</evidence>